<evidence type="ECO:0000256" key="7">
    <source>
        <dbReference type="ARBA" id="ARBA00023242"/>
    </source>
</evidence>
<evidence type="ECO:0000313" key="9">
    <source>
        <dbReference type="EMBL" id="AFJ69455.1"/>
    </source>
</evidence>
<dbReference type="Gene3D" id="1.20.940.10">
    <property type="entry name" value="Functional domain of the splicing factor Prp18"/>
    <property type="match status" value="1"/>
</dbReference>
<comment type="subcellular location">
    <subcellularLocation>
        <location evidence="1">Nucleus</location>
    </subcellularLocation>
</comment>
<dbReference type="AlphaFoldDB" id="I2CRC2"/>
<feature type="domain" description="Prp18" evidence="8">
    <location>
        <begin position="2"/>
        <end position="113"/>
    </location>
</feature>
<dbReference type="SUPFAM" id="SSF47938">
    <property type="entry name" value="Functional domain of the splicing factor Prp18"/>
    <property type="match status" value="1"/>
</dbReference>
<dbReference type="GO" id="GO:0071021">
    <property type="term" value="C:U2-type post-spliceosomal complex"/>
    <property type="evidence" value="ECO:0007669"/>
    <property type="project" value="TreeGrafter"/>
</dbReference>
<evidence type="ECO:0000256" key="1">
    <source>
        <dbReference type="ARBA" id="ARBA00004123"/>
    </source>
</evidence>
<dbReference type="InterPro" id="IPR004098">
    <property type="entry name" value="Prp18"/>
</dbReference>
<sequence length="122" mass="14092">METKTQKQCKDYIRPLFKLCKAKQVPDGIRANLIEMVDLCEAGEFVKAHEVYLRTAIGNAPWPIGITMVGIHERTGREKISSSKVAHIMNNEMQRKYLTSIKRLMRFAQEKRPDVDPSKKFL</sequence>
<evidence type="ECO:0000256" key="6">
    <source>
        <dbReference type="ARBA" id="ARBA00023187"/>
    </source>
</evidence>
<dbReference type="EMBL" id="JU980392">
    <property type="protein sequence ID" value="AFJ69455.1"/>
    <property type="molecule type" value="mRNA"/>
</dbReference>
<proteinExistence type="evidence at transcript level"/>
<dbReference type="GO" id="GO:0046540">
    <property type="term" value="C:U4/U6 x U5 tri-snRNP complex"/>
    <property type="evidence" value="ECO:0007669"/>
    <property type="project" value="TreeGrafter"/>
</dbReference>
<keyword evidence="6" id="KW-0508">mRNA splicing</keyword>
<dbReference type="GO" id="GO:0005682">
    <property type="term" value="C:U5 snRNP"/>
    <property type="evidence" value="ECO:0007669"/>
    <property type="project" value="TreeGrafter"/>
</dbReference>
<accession>I2CRC2</accession>
<evidence type="ECO:0000259" key="8">
    <source>
        <dbReference type="Pfam" id="PF02840"/>
    </source>
</evidence>
<keyword evidence="7" id="KW-0539">Nucleus</keyword>
<protein>
    <recommendedName>
        <fullName evidence="3">Pre-mRNA-splicing factor 18</fullName>
    </recommendedName>
</protein>
<organism evidence="9">
    <name type="scientific">Nannochloropsis gaditana (strain CCMP526)</name>
    <name type="common">Green microalga</name>
    <name type="synonym">Microchloropsis gaditana</name>
    <dbReference type="NCBI Taxonomy" id="1093141"/>
    <lineage>
        <taxon>Eukaryota</taxon>
        <taxon>Sar</taxon>
        <taxon>Stramenopiles</taxon>
        <taxon>Ochrophyta</taxon>
        <taxon>Eustigmatophyceae</taxon>
        <taxon>Eustigmatales</taxon>
        <taxon>Monodopsidaceae</taxon>
        <taxon>Nannochloropsis</taxon>
    </lineage>
</organism>
<keyword evidence="5" id="KW-0747">Spliceosome</keyword>
<evidence type="ECO:0000256" key="5">
    <source>
        <dbReference type="ARBA" id="ARBA00022728"/>
    </source>
</evidence>
<reference evidence="9" key="2">
    <citation type="journal article" date="2012" name="Nat. Commun.">
        <title>Draft genome sequence and genetic transformation of the oleaginous alga Nannochloropis gaditana.</title>
        <authorList>
            <person name="Radakovits R."/>
            <person name="Jinkerson R.E."/>
            <person name="Fuerstenberg S.I."/>
            <person name="Tae H."/>
            <person name="Settlage R.E."/>
            <person name="Boore J.L."/>
            <person name="Posewitz M.C."/>
        </authorList>
    </citation>
    <scope>NUCLEOTIDE SEQUENCE</scope>
    <source>
        <strain evidence="9">CCMP526</strain>
    </source>
</reference>
<evidence type="ECO:0000256" key="2">
    <source>
        <dbReference type="ARBA" id="ARBA00008137"/>
    </source>
</evidence>
<evidence type="ECO:0000256" key="3">
    <source>
        <dbReference type="ARBA" id="ARBA00018242"/>
    </source>
</evidence>
<dbReference type="Pfam" id="PF02840">
    <property type="entry name" value="Prp18"/>
    <property type="match status" value="1"/>
</dbReference>
<comment type="similarity">
    <text evidence="2">Belongs to the PRP18 family.</text>
</comment>
<dbReference type="PANTHER" id="PTHR13007">
    <property type="entry name" value="PRE-MRNA SPLICING FACTOR-RELATED"/>
    <property type="match status" value="1"/>
</dbReference>
<dbReference type="PANTHER" id="PTHR13007:SF19">
    <property type="entry name" value="PRE-MRNA-SPLICING FACTOR 18"/>
    <property type="match status" value="1"/>
</dbReference>
<reference evidence="9" key="1">
    <citation type="journal article" date="2012" name="Bioengineered">
        <title>Additional insights into the genome of the oleaginous model alga Nannochloropsis gaditana.</title>
        <authorList>
            <person name="Jinkerson R.E."/>
            <person name="Radakovits R."/>
            <person name="Posewitz M.C."/>
        </authorList>
    </citation>
    <scope>NUCLEOTIDE SEQUENCE</scope>
    <source>
        <strain evidence="9">CCMP526</strain>
    </source>
</reference>
<keyword evidence="4" id="KW-0507">mRNA processing</keyword>
<dbReference type="GO" id="GO:0000350">
    <property type="term" value="P:generation of catalytic spliceosome for second transesterification step"/>
    <property type="evidence" value="ECO:0007669"/>
    <property type="project" value="TreeGrafter"/>
</dbReference>
<dbReference type="InterPro" id="IPR039979">
    <property type="entry name" value="PRPF18"/>
</dbReference>
<gene>
    <name evidence="9" type="ORF">NGATSA_3023000</name>
</gene>
<name>I2CRC2_NANGC</name>
<evidence type="ECO:0000256" key="4">
    <source>
        <dbReference type="ARBA" id="ARBA00022664"/>
    </source>
</evidence>